<feature type="domain" description="HTH tetR-type" evidence="6">
    <location>
        <begin position="42"/>
        <end position="102"/>
    </location>
</feature>
<keyword evidence="4" id="KW-0804">Transcription</keyword>
<keyword evidence="1" id="KW-0678">Repressor</keyword>
<dbReference type="Pfam" id="PF02909">
    <property type="entry name" value="TetR_C_1"/>
    <property type="match status" value="1"/>
</dbReference>
<comment type="caution">
    <text evidence="7">The sequence shown here is derived from an EMBL/GenBank/DDBJ whole genome shotgun (WGS) entry which is preliminary data.</text>
</comment>
<evidence type="ECO:0000256" key="2">
    <source>
        <dbReference type="ARBA" id="ARBA00023015"/>
    </source>
</evidence>
<protein>
    <recommendedName>
        <fullName evidence="6">HTH tetR-type domain-containing protein</fullName>
    </recommendedName>
</protein>
<keyword evidence="3 5" id="KW-0238">DNA-binding</keyword>
<dbReference type="Pfam" id="PF00440">
    <property type="entry name" value="TetR_N"/>
    <property type="match status" value="1"/>
</dbReference>
<evidence type="ECO:0000256" key="3">
    <source>
        <dbReference type="ARBA" id="ARBA00023125"/>
    </source>
</evidence>
<feature type="DNA-binding region" description="H-T-H motif" evidence="5">
    <location>
        <begin position="65"/>
        <end position="84"/>
    </location>
</feature>
<name>A0ABN0YYG7_9ACTN</name>
<dbReference type="Gene3D" id="1.10.357.10">
    <property type="entry name" value="Tetracycline Repressor, domain 2"/>
    <property type="match status" value="1"/>
</dbReference>
<keyword evidence="2" id="KW-0805">Transcription regulation</keyword>
<evidence type="ECO:0000256" key="1">
    <source>
        <dbReference type="ARBA" id="ARBA00022491"/>
    </source>
</evidence>
<evidence type="ECO:0000313" key="8">
    <source>
        <dbReference type="Proteomes" id="UP001500879"/>
    </source>
</evidence>
<dbReference type="InterPro" id="IPR009057">
    <property type="entry name" value="Homeodomain-like_sf"/>
</dbReference>
<proteinExistence type="predicted"/>
<dbReference type="InterPro" id="IPR001647">
    <property type="entry name" value="HTH_TetR"/>
</dbReference>
<dbReference type="PANTHER" id="PTHR30055:SF151">
    <property type="entry name" value="TRANSCRIPTIONAL REGULATORY PROTEIN"/>
    <property type="match status" value="1"/>
</dbReference>
<dbReference type="PROSITE" id="PS50977">
    <property type="entry name" value="HTH_TETR_2"/>
    <property type="match status" value="1"/>
</dbReference>
<dbReference type="Proteomes" id="UP001500879">
    <property type="component" value="Unassembled WGS sequence"/>
</dbReference>
<dbReference type="SUPFAM" id="SSF46689">
    <property type="entry name" value="Homeodomain-like"/>
    <property type="match status" value="1"/>
</dbReference>
<keyword evidence="8" id="KW-1185">Reference proteome</keyword>
<gene>
    <name evidence="7" type="ORF">GCM10010357_47740</name>
</gene>
<organism evidence="7 8">
    <name type="scientific">Streptomyces luteireticuli</name>
    <dbReference type="NCBI Taxonomy" id="173858"/>
    <lineage>
        <taxon>Bacteria</taxon>
        <taxon>Bacillati</taxon>
        <taxon>Actinomycetota</taxon>
        <taxon>Actinomycetes</taxon>
        <taxon>Kitasatosporales</taxon>
        <taxon>Streptomycetaceae</taxon>
        <taxon>Streptomyces</taxon>
    </lineage>
</organism>
<dbReference type="InterPro" id="IPR004111">
    <property type="entry name" value="Repressor_TetR_C"/>
</dbReference>
<accession>A0ABN0YYG7</accession>
<sequence length="250" mass="26375">MTAPHSYYVSLTGLSLALRCKKVKWRRENDVTAKRTRGERAGLTRDQILDAALDLVDREGVKALTMRRLGAALGVEAMTLYHHVPNKDALLDGLVERVFGRALPVAAEDTGWRDWLRAYAGSLRTTLLRHPGVLPLAASRPAVTPATLDAVERGLGVLTGAGFPLGRAVHALNTLSLLVIAHTAAEDTVGAVEGAGSAAWLRTLEAGRYPLVTEAARSGAGTDDGERFAFAVEALLAGFAATAAPASPHG</sequence>
<evidence type="ECO:0000256" key="4">
    <source>
        <dbReference type="ARBA" id="ARBA00023163"/>
    </source>
</evidence>
<dbReference type="InterPro" id="IPR036271">
    <property type="entry name" value="Tet_transcr_reg_TetR-rel_C_sf"/>
</dbReference>
<dbReference type="SUPFAM" id="SSF48498">
    <property type="entry name" value="Tetracyclin repressor-like, C-terminal domain"/>
    <property type="match status" value="1"/>
</dbReference>
<dbReference type="EMBL" id="BAAABX010000051">
    <property type="protein sequence ID" value="GAA0420858.1"/>
    <property type="molecule type" value="Genomic_DNA"/>
</dbReference>
<dbReference type="InterPro" id="IPR003012">
    <property type="entry name" value="Tet_transcr_reg_TetR"/>
</dbReference>
<dbReference type="InterPro" id="IPR050109">
    <property type="entry name" value="HTH-type_TetR-like_transc_reg"/>
</dbReference>
<evidence type="ECO:0000313" key="7">
    <source>
        <dbReference type="EMBL" id="GAA0420858.1"/>
    </source>
</evidence>
<dbReference type="PRINTS" id="PR00455">
    <property type="entry name" value="HTHTETR"/>
</dbReference>
<evidence type="ECO:0000256" key="5">
    <source>
        <dbReference type="PROSITE-ProRule" id="PRU00335"/>
    </source>
</evidence>
<evidence type="ECO:0000259" key="6">
    <source>
        <dbReference type="PROSITE" id="PS50977"/>
    </source>
</evidence>
<reference evidence="7 8" key="1">
    <citation type="journal article" date="2019" name="Int. J. Syst. Evol. Microbiol.">
        <title>The Global Catalogue of Microorganisms (GCM) 10K type strain sequencing project: providing services to taxonomists for standard genome sequencing and annotation.</title>
        <authorList>
            <consortium name="The Broad Institute Genomics Platform"/>
            <consortium name="The Broad Institute Genome Sequencing Center for Infectious Disease"/>
            <person name="Wu L."/>
            <person name="Ma J."/>
        </authorList>
    </citation>
    <scope>NUCLEOTIDE SEQUENCE [LARGE SCALE GENOMIC DNA]</scope>
    <source>
        <strain evidence="7 8">JCM 4788</strain>
    </source>
</reference>
<dbReference type="PRINTS" id="PR00400">
    <property type="entry name" value="TETREPRESSOR"/>
</dbReference>
<dbReference type="PANTHER" id="PTHR30055">
    <property type="entry name" value="HTH-TYPE TRANSCRIPTIONAL REGULATOR RUTR"/>
    <property type="match status" value="1"/>
</dbReference>